<dbReference type="InterPro" id="IPR043519">
    <property type="entry name" value="NT_sf"/>
</dbReference>
<dbReference type="PANTHER" id="PTHR34822">
    <property type="entry name" value="GRPB DOMAIN PROTEIN (AFU_ORTHOLOGUE AFUA_1G01530)"/>
    <property type="match status" value="1"/>
</dbReference>
<dbReference type="Proteomes" id="UP001611383">
    <property type="component" value="Chromosome"/>
</dbReference>
<evidence type="ECO:0000256" key="1">
    <source>
        <dbReference type="SAM" id="MobiDB-lite"/>
    </source>
</evidence>
<sequence length="638" mass="71083">MTLEQRKAIELERKLDSLVSELQKWRDLSEASKPPEEPKPFEKHHSQLRRISSQLEGAQDAIRKAIQHHARMGTLLAFCRDLEVCILDLHSVWDFFRAKLALRAVPFYACYLVPADELAWKCYEPARSRAHAASAQAQQLKEPPLVFFDAWSTPYARSRFIPYEEPDENRRRWAVKAQHLPLIKSLPIPVIGVPWFQARHLSDTLLLAHEAGHVVEHDFGLTSTLHQLLGTAGVPGERHAAWASWLGEVFADVYGCLSLGPAFVGALMDFLAMDPQDIMAQRPDSSGWGDYPTDFLRILLGLRVLEVMGFQEKADAYRKEWLALYPRHAMGQEFEEDIPRVVDALLTGPIPELGKVSLCDVLCFSAVDQRNAASEVTRLLRAEKPGSSNVRVLLAAARLAYEKDPGAYVAGGVEALVLQKIEKDRESGPRNSPTGAGAKEAKALEAADREAGARLFGWLTLRIGPYVHEPVVCRPHDPRSAEVARRVGEAVRHHLPGVTVEHIGSTSVQGCEGKGVVDLMIPVMPGQLEPVKAVLDALGFQKQVPPAGHEPWPEDRPMRQGSLEHEGTRYNLHVHVIPADSPEVETQRRFRDQLRGDPAKREAYVARKRELLAQGITNSGDYAEAKGTVIERILKGSR</sequence>
<organism evidence="2 3">
    <name type="scientific">Archangium minus</name>
    <dbReference type="NCBI Taxonomy" id="83450"/>
    <lineage>
        <taxon>Bacteria</taxon>
        <taxon>Pseudomonadati</taxon>
        <taxon>Myxococcota</taxon>
        <taxon>Myxococcia</taxon>
        <taxon>Myxococcales</taxon>
        <taxon>Cystobacterineae</taxon>
        <taxon>Archangiaceae</taxon>
        <taxon>Archangium</taxon>
    </lineage>
</organism>
<proteinExistence type="predicted"/>
<dbReference type="SUPFAM" id="SSF81301">
    <property type="entry name" value="Nucleotidyltransferase"/>
    <property type="match status" value="1"/>
</dbReference>
<dbReference type="RefSeq" id="WP_395819756.1">
    <property type="nucleotide sequence ID" value="NZ_CP043494.1"/>
</dbReference>
<dbReference type="PANTHER" id="PTHR34822:SF1">
    <property type="entry name" value="GRPB FAMILY PROTEIN"/>
    <property type="match status" value="1"/>
</dbReference>
<dbReference type="Gene3D" id="3.30.460.10">
    <property type="entry name" value="Beta Polymerase, domain 2"/>
    <property type="match status" value="1"/>
</dbReference>
<keyword evidence="3" id="KW-1185">Reference proteome</keyword>
<evidence type="ECO:0000313" key="3">
    <source>
        <dbReference type="Proteomes" id="UP001611383"/>
    </source>
</evidence>
<name>A0ABY9WNA5_9BACT</name>
<dbReference type="Pfam" id="PF04229">
    <property type="entry name" value="GrpB"/>
    <property type="match status" value="1"/>
</dbReference>
<dbReference type="InterPro" id="IPR007344">
    <property type="entry name" value="GrpB/CoaE"/>
</dbReference>
<dbReference type="EMBL" id="CP043494">
    <property type="protein sequence ID" value="WNG45287.1"/>
    <property type="molecule type" value="Genomic_DNA"/>
</dbReference>
<protein>
    <submittedName>
        <fullName evidence="2">GrpB family protein</fullName>
    </submittedName>
</protein>
<reference evidence="2 3" key="1">
    <citation type="submission" date="2019-08" db="EMBL/GenBank/DDBJ databases">
        <title>Archangium and Cystobacter genomes.</title>
        <authorList>
            <person name="Chen I.-C.K."/>
            <person name="Wielgoss S."/>
        </authorList>
    </citation>
    <scope>NUCLEOTIDE SEQUENCE [LARGE SCALE GENOMIC DNA]</scope>
    <source>
        <strain evidence="2 3">Cbm 6</strain>
    </source>
</reference>
<gene>
    <name evidence="2" type="ORF">F0U60_15100</name>
</gene>
<accession>A0ABY9WNA5</accession>
<feature type="region of interest" description="Disordered" evidence="1">
    <location>
        <begin position="27"/>
        <end position="46"/>
    </location>
</feature>
<evidence type="ECO:0000313" key="2">
    <source>
        <dbReference type="EMBL" id="WNG45287.1"/>
    </source>
</evidence>
<feature type="compositionally biased region" description="Basic and acidic residues" evidence="1">
    <location>
        <begin position="27"/>
        <end position="45"/>
    </location>
</feature>